<gene>
    <name evidence="3" type="ORF">ABIE13_000300</name>
</gene>
<dbReference type="PANTHER" id="PTHR46230:SF7">
    <property type="entry name" value="BOLA-LIKE PROTEIN 1"/>
    <property type="match status" value="1"/>
</dbReference>
<evidence type="ECO:0000256" key="2">
    <source>
        <dbReference type="SAM" id="MobiDB-lite"/>
    </source>
</evidence>
<proteinExistence type="inferred from homology"/>
<evidence type="ECO:0000313" key="4">
    <source>
        <dbReference type="Proteomes" id="UP001549320"/>
    </source>
</evidence>
<dbReference type="Pfam" id="PF01722">
    <property type="entry name" value="BolA"/>
    <property type="match status" value="1"/>
</dbReference>
<dbReference type="PIRSF" id="PIRSF003113">
    <property type="entry name" value="BolA"/>
    <property type="match status" value="1"/>
</dbReference>
<organism evidence="3 4">
    <name type="scientific">Ottowia thiooxydans</name>
    <dbReference type="NCBI Taxonomy" id="219182"/>
    <lineage>
        <taxon>Bacteria</taxon>
        <taxon>Pseudomonadati</taxon>
        <taxon>Pseudomonadota</taxon>
        <taxon>Betaproteobacteria</taxon>
        <taxon>Burkholderiales</taxon>
        <taxon>Comamonadaceae</taxon>
        <taxon>Ottowia</taxon>
    </lineage>
</organism>
<dbReference type="InterPro" id="IPR036065">
    <property type="entry name" value="BolA-like_sf"/>
</dbReference>
<comment type="caution">
    <text evidence="3">The sequence shown here is derived from an EMBL/GenBank/DDBJ whole genome shotgun (WGS) entry which is preliminary data.</text>
</comment>
<dbReference type="PANTHER" id="PTHR46230">
    <property type="match status" value="1"/>
</dbReference>
<protein>
    <submittedName>
        <fullName evidence="3">BolA protein</fullName>
    </submittedName>
</protein>
<evidence type="ECO:0000313" key="3">
    <source>
        <dbReference type="EMBL" id="MET4575203.1"/>
    </source>
</evidence>
<feature type="region of interest" description="Disordered" evidence="2">
    <location>
        <begin position="24"/>
        <end position="53"/>
    </location>
</feature>
<dbReference type="RefSeq" id="WP_354440507.1">
    <property type="nucleotide sequence ID" value="NZ_JBEPSH010000001.1"/>
</dbReference>
<accession>A0ABV2Q3P5</accession>
<dbReference type="Proteomes" id="UP001549320">
    <property type="component" value="Unassembled WGS sequence"/>
</dbReference>
<reference evidence="3 4" key="1">
    <citation type="submission" date="2024-06" db="EMBL/GenBank/DDBJ databases">
        <title>Sorghum-associated microbial communities from plants grown in Nebraska, USA.</title>
        <authorList>
            <person name="Schachtman D."/>
        </authorList>
    </citation>
    <scope>NUCLEOTIDE SEQUENCE [LARGE SCALE GENOMIC DNA]</scope>
    <source>
        <strain evidence="3 4">2709</strain>
    </source>
</reference>
<comment type="similarity">
    <text evidence="1">Belongs to the BolA/IbaG family.</text>
</comment>
<dbReference type="InterPro" id="IPR002634">
    <property type="entry name" value="BolA"/>
</dbReference>
<sequence>MSIHPENAPQSSTLADQMAARLREALQPTELDVQDESWQHEGHVGANGSGHGTHFRVRVASPLFEGKTRVAKHRIVYEALQTFIDEGVHAIAIETR</sequence>
<keyword evidence="4" id="KW-1185">Reference proteome</keyword>
<name>A0ABV2Q3P5_9BURK</name>
<dbReference type="EMBL" id="JBEPSH010000001">
    <property type="protein sequence ID" value="MET4575203.1"/>
    <property type="molecule type" value="Genomic_DNA"/>
</dbReference>
<dbReference type="Gene3D" id="3.30.300.90">
    <property type="entry name" value="BolA-like"/>
    <property type="match status" value="1"/>
</dbReference>
<dbReference type="SUPFAM" id="SSF82657">
    <property type="entry name" value="BolA-like"/>
    <property type="match status" value="1"/>
</dbReference>
<evidence type="ECO:0000256" key="1">
    <source>
        <dbReference type="RuleBase" id="RU003860"/>
    </source>
</evidence>